<dbReference type="PANTHER" id="PTHR43817:SF1">
    <property type="entry name" value="HYDROLASE, FAMILY 43, PUTATIVE (AFU_ORTHOLOGUE AFUA_3G01660)-RELATED"/>
    <property type="match status" value="1"/>
</dbReference>
<dbReference type="STRING" id="321146.A0A139GXG8"/>
<dbReference type="InterPro" id="IPR023296">
    <property type="entry name" value="Glyco_hydro_beta-prop_sf"/>
</dbReference>
<dbReference type="EMBL" id="LFZN01000248">
    <property type="protein sequence ID" value="KXS94904.1"/>
    <property type="molecule type" value="Genomic_DNA"/>
</dbReference>
<name>A0A139GXG8_9PEZI</name>
<keyword evidence="4 5" id="KW-0326">Glycosidase</keyword>
<dbReference type="InterPro" id="IPR006710">
    <property type="entry name" value="Glyco_hydro_43"/>
</dbReference>
<protein>
    <submittedName>
        <fullName evidence="6">Uncharacterized protein</fullName>
    </submittedName>
</protein>
<dbReference type="Pfam" id="PF04616">
    <property type="entry name" value="Glyco_hydro_43"/>
    <property type="match status" value="1"/>
</dbReference>
<gene>
    <name evidence="6" type="ORF">AC578_7666</name>
</gene>
<evidence type="ECO:0000256" key="2">
    <source>
        <dbReference type="ARBA" id="ARBA00022729"/>
    </source>
</evidence>
<comment type="similarity">
    <text evidence="1 5">Belongs to the glycosyl hydrolase 43 family.</text>
</comment>
<evidence type="ECO:0000256" key="4">
    <source>
        <dbReference type="ARBA" id="ARBA00023295"/>
    </source>
</evidence>
<evidence type="ECO:0000256" key="3">
    <source>
        <dbReference type="ARBA" id="ARBA00022801"/>
    </source>
</evidence>
<dbReference type="PANTHER" id="PTHR43817">
    <property type="entry name" value="GLYCOSYL HYDROLASE"/>
    <property type="match status" value="1"/>
</dbReference>
<organism evidence="6 7">
    <name type="scientific">Pseudocercospora eumusae</name>
    <dbReference type="NCBI Taxonomy" id="321146"/>
    <lineage>
        <taxon>Eukaryota</taxon>
        <taxon>Fungi</taxon>
        <taxon>Dikarya</taxon>
        <taxon>Ascomycota</taxon>
        <taxon>Pezizomycotina</taxon>
        <taxon>Dothideomycetes</taxon>
        <taxon>Dothideomycetidae</taxon>
        <taxon>Mycosphaerellales</taxon>
        <taxon>Mycosphaerellaceae</taxon>
        <taxon>Pseudocercospora</taxon>
    </lineage>
</organism>
<evidence type="ECO:0000256" key="1">
    <source>
        <dbReference type="ARBA" id="ARBA00009865"/>
    </source>
</evidence>
<sequence>MVVQSIGQDDVSRLSSHCLNITSQNTPDPFFAVANGKFYMTFTGNDRVPLWEADRLVDFWEDRPRIGPVWRPPPDTPHSARLWAPELHCIRGRWYVYYAAMDPKLGNRSHRMYVLGGPPATADPHAGPWEFLGPIKGMDQRQWAIDGTVFELADKLYFVYSGWSLNRSFEDVREDLQELYIIHLSDPTTAASNPVCISTPDCHWERTGAVGINEGPQWLSSPNGQWRGLVYSCGASWTQHYKMALLRLVGDDPLWAPNWHKSRDPLLQNASHGEGPFAPGHGCFLQLGEDTIALFHATDRDTDGNQGRKCRMQRVSWTHSGPVMGRYVGRATRDVQEFLGDQSCGAVLRRALLGECASAS</sequence>
<evidence type="ECO:0000313" key="6">
    <source>
        <dbReference type="EMBL" id="KXS94904.1"/>
    </source>
</evidence>
<dbReference type="SUPFAM" id="SSF75005">
    <property type="entry name" value="Arabinanase/levansucrase/invertase"/>
    <property type="match status" value="1"/>
</dbReference>
<dbReference type="GO" id="GO:0005975">
    <property type="term" value="P:carbohydrate metabolic process"/>
    <property type="evidence" value="ECO:0007669"/>
    <property type="project" value="InterPro"/>
</dbReference>
<keyword evidence="7" id="KW-1185">Reference proteome</keyword>
<reference evidence="6 7" key="1">
    <citation type="submission" date="2015-07" db="EMBL/GenBank/DDBJ databases">
        <title>Comparative genomics of the Sigatoka disease complex on banana suggests a link between parallel evolutionary changes in Pseudocercospora fijiensis and Pseudocercospora eumusae and increased virulence on the banana host.</title>
        <authorList>
            <person name="Chang T.-C."/>
            <person name="Salvucci A."/>
            <person name="Crous P.W."/>
            <person name="Stergiopoulos I."/>
        </authorList>
    </citation>
    <scope>NUCLEOTIDE SEQUENCE [LARGE SCALE GENOMIC DNA]</scope>
    <source>
        <strain evidence="6 7">CBS 114824</strain>
    </source>
</reference>
<evidence type="ECO:0000256" key="5">
    <source>
        <dbReference type="RuleBase" id="RU361187"/>
    </source>
</evidence>
<keyword evidence="2" id="KW-0732">Signal</keyword>
<dbReference type="OrthoDB" id="272289at2759"/>
<keyword evidence="3 5" id="KW-0378">Hydrolase</keyword>
<dbReference type="CDD" id="cd18820">
    <property type="entry name" value="GH43_LbAraf43-like"/>
    <property type="match status" value="1"/>
</dbReference>
<dbReference type="Proteomes" id="UP000070133">
    <property type="component" value="Unassembled WGS sequence"/>
</dbReference>
<accession>A0A139GXG8</accession>
<dbReference type="AlphaFoldDB" id="A0A139GXG8"/>
<evidence type="ECO:0000313" key="7">
    <source>
        <dbReference type="Proteomes" id="UP000070133"/>
    </source>
</evidence>
<dbReference type="Gene3D" id="2.115.10.20">
    <property type="entry name" value="Glycosyl hydrolase domain, family 43"/>
    <property type="match status" value="1"/>
</dbReference>
<dbReference type="GO" id="GO:0004553">
    <property type="term" value="F:hydrolase activity, hydrolyzing O-glycosyl compounds"/>
    <property type="evidence" value="ECO:0007669"/>
    <property type="project" value="InterPro"/>
</dbReference>
<comment type="caution">
    <text evidence="6">The sequence shown here is derived from an EMBL/GenBank/DDBJ whole genome shotgun (WGS) entry which is preliminary data.</text>
</comment>
<proteinExistence type="inferred from homology"/>